<gene>
    <name evidence="1" type="ORF">APY09_09885</name>
</gene>
<dbReference type="AlphaFoldDB" id="A0A0V8RQ68"/>
<comment type="caution">
    <text evidence="1">The sequence shown here is derived from an EMBL/GenBank/DDBJ whole genome shotgun (WGS) entry which is preliminary data.</text>
</comment>
<organism evidence="1 2">
    <name type="scientific">Schaalia odontolytica</name>
    <dbReference type="NCBI Taxonomy" id="1660"/>
    <lineage>
        <taxon>Bacteria</taxon>
        <taxon>Bacillati</taxon>
        <taxon>Actinomycetota</taxon>
        <taxon>Actinomycetes</taxon>
        <taxon>Actinomycetales</taxon>
        <taxon>Actinomycetaceae</taxon>
        <taxon>Schaalia</taxon>
    </lineage>
</organism>
<accession>A0A0V8RQ68</accession>
<reference evidence="1 2" key="1">
    <citation type="submission" date="2015-10" db="EMBL/GenBank/DDBJ databases">
        <title>Draft Genome of Actinomyces odontolyticus subsp. actinosynbacter strain XH001.</title>
        <authorList>
            <person name="Mclean J.S."/>
            <person name="He X."/>
        </authorList>
    </citation>
    <scope>NUCLEOTIDE SEQUENCE [LARGE SCALE GENOMIC DNA]</scope>
    <source>
        <strain evidence="1 2">XH001</strain>
    </source>
</reference>
<protein>
    <submittedName>
        <fullName evidence="1">Uncharacterized protein</fullName>
    </submittedName>
</protein>
<evidence type="ECO:0000313" key="1">
    <source>
        <dbReference type="EMBL" id="KSW10300.1"/>
    </source>
</evidence>
<sequence length="116" mass="12565">MGMRSTTQAFQFDVPFEQLFQLAIPAAQSVPKATVTLADPNRQVVTFDTPMGMMSWGENIVVGFIPSEAGTVVEVTCTTKGLPNLMQDSRNRKLIAQFVTALSNLAQTTAVEVARS</sequence>
<evidence type="ECO:0000313" key="2">
    <source>
        <dbReference type="Proteomes" id="UP000054686"/>
    </source>
</evidence>
<dbReference type="RefSeq" id="WP_060567623.1">
    <property type="nucleotide sequence ID" value="NZ_CP040006.1"/>
</dbReference>
<proteinExistence type="predicted"/>
<dbReference type="EMBL" id="LLVT01000004">
    <property type="protein sequence ID" value="KSW10300.1"/>
    <property type="molecule type" value="Genomic_DNA"/>
</dbReference>
<name>A0A0V8RQ68_9ACTO</name>
<dbReference type="OrthoDB" id="3254271at2"/>
<dbReference type="Proteomes" id="UP000054686">
    <property type="component" value="Unassembled WGS sequence"/>
</dbReference>